<keyword evidence="2 5" id="KW-0378">Hydrolase</keyword>
<feature type="binding site" evidence="5">
    <location>
        <begin position="231"/>
        <end position="238"/>
    </location>
    <ligand>
        <name>ATP</name>
        <dbReference type="ChEBI" id="CHEBI:30616"/>
    </ligand>
</feature>
<gene>
    <name evidence="7" type="ORF">GCM10009682_60590</name>
</gene>
<evidence type="ECO:0000256" key="2">
    <source>
        <dbReference type="ARBA" id="ARBA00022801"/>
    </source>
</evidence>
<dbReference type="Proteomes" id="UP001500218">
    <property type="component" value="Unassembled WGS sequence"/>
</dbReference>
<keyword evidence="8" id="KW-1185">Reference proteome</keyword>
<dbReference type="SUPFAM" id="SSF52540">
    <property type="entry name" value="P-loop containing nucleoside triphosphate hydrolases"/>
    <property type="match status" value="1"/>
</dbReference>
<keyword evidence="1 5" id="KW-0547">Nucleotide-binding</keyword>
<feature type="domain" description="UvrD-like helicase ATP-binding" evidence="6">
    <location>
        <begin position="210"/>
        <end position="540"/>
    </location>
</feature>
<keyword evidence="4 5" id="KW-0067">ATP-binding</keyword>
<dbReference type="Pfam" id="PF00580">
    <property type="entry name" value="UvrD-helicase"/>
    <property type="match status" value="1"/>
</dbReference>
<dbReference type="Gene3D" id="3.40.50.300">
    <property type="entry name" value="P-loop containing nucleotide triphosphate hydrolases"/>
    <property type="match status" value="2"/>
</dbReference>
<comment type="caution">
    <text evidence="7">The sequence shown here is derived from an EMBL/GenBank/DDBJ whole genome shotgun (WGS) entry which is preliminary data.</text>
</comment>
<evidence type="ECO:0000313" key="8">
    <source>
        <dbReference type="Proteomes" id="UP001500218"/>
    </source>
</evidence>
<name>A0ABN2MPZ5_9ACTN</name>
<evidence type="ECO:0000256" key="1">
    <source>
        <dbReference type="ARBA" id="ARBA00022741"/>
    </source>
</evidence>
<sequence>MDYVFTLTSLHACLLQGGAEWFTEMDGERCRAWRVTRVDVDDYAYFVHAADTLDSPRIIVFDQTSDGIDNALWMNKAVLKRMHLAAVAATRPPLKLDRRWSSYQYKNLFAFYATKRGGGVRWTAENRPQGTHDLVYWQLTREHVMPLERFRPDYAAYFDVVDQWEAAFAEASRRADEEPEAAEPSTSVVALDETFAEVARGRGYSAWLPLLTPEQRRFLLLEPDGPIKLRGPAGTGKTLCLVLKAIHEVKEARRRGEDISVLFLTHSWAMAQQIDEALRDVDEFDCAGSITVWPLFGMAQEYLPPPPPGLSLLGEDSRTGMLEQLRRVDDLLSEVIEEAWPAFRAGCREEFVRAVESEPGSDDRRLFEWELLNEFACVLNAEKIKPGINADREYLDLPRSPWMMSLDSDREKRFVLHLYARYIQGLERDGLISNDQIMSDFFLAVDTWRWNYERKTQGYDRIFVDELHLFNGQERLVLQYFYRHVDQYPIMYVALDPRQSPQMTYVGVPANGLVRGDTNGDAKSLGTSQLVSLTRVHRFSPDVLALLRHINHSYPAVSLDEDWELDLDAVDSSRPSRAVPTVYRHSTRYDEALAVLRRCRQAAENKGGKSRRVAVVLVDPDALTVYEEIVFDHADSVRPQILRARDDVVGLRYAQKTIVLSPVEYVAGLQFDVVIVAGLRPVRRGPWSTNRLRQMLSMLYLAISRATDEVEIHVNLASGGIPDILASAIEANKLVLDA</sequence>
<dbReference type="PROSITE" id="PS51198">
    <property type="entry name" value="UVRD_HELICASE_ATP_BIND"/>
    <property type="match status" value="1"/>
</dbReference>
<dbReference type="RefSeq" id="WP_344139855.1">
    <property type="nucleotide sequence ID" value="NZ_BAAALT010000282.1"/>
</dbReference>
<proteinExistence type="predicted"/>
<organism evidence="7 8">
    <name type="scientific">Luedemannella flava</name>
    <dbReference type="NCBI Taxonomy" id="349316"/>
    <lineage>
        <taxon>Bacteria</taxon>
        <taxon>Bacillati</taxon>
        <taxon>Actinomycetota</taxon>
        <taxon>Actinomycetes</taxon>
        <taxon>Micromonosporales</taxon>
        <taxon>Micromonosporaceae</taxon>
        <taxon>Luedemannella</taxon>
    </lineage>
</organism>
<protein>
    <recommendedName>
        <fullName evidence="6">UvrD-like helicase ATP-binding domain-containing protein</fullName>
    </recommendedName>
</protein>
<dbReference type="EMBL" id="BAAALT010000282">
    <property type="protein sequence ID" value="GAA1834084.1"/>
    <property type="molecule type" value="Genomic_DNA"/>
</dbReference>
<evidence type="ECO:0000259" key="6">
    <source>
        <dbReference type="PROSITE" id="PS51198"/>
    </source>
</evidence>
<reference evidence="7 8" key="1">
    <citation type="journal article" date="2019" name="Int. J. Syst. Evol. Microbiol.">
        <title>The Global Catalogue of Microorganisms (GCM) 10K type strain sequencing project: providing services to taxonomists for standard genome sequencing and annotation.</title>
        <authorList>
            <consortium name="The Broad Institute Genomics Platform"/>
            <consortium name="The Broad Institute Genome Sequencing Center for Infectious Disease"/>
            <person name="Wu L."/>
            <person name="Ma J."/>
        </authorList>
    </citation>
    <scope>NUCLEOTIDE SEQUENCE [LARGE SCALE GENOMIC DNA]</scope>
    <source>
        <strain evidence="7 8">JCM 13250</strain>
    </source>
</reference>
<evidence type="ECO:0000256" key="3">
    <source>
        <dbReference type="ARBA" id="ARBA00022806"/>
    </source>
</evidence>
<dbReference type="InterPro" id="IPR014016">
    <property type="entry name" value="UvrD-like_ATP-bd"/>
</dbReference>
<keyword evidence="3 5" id="KW-0347">Helicase</keyword>
<evidence type="ECO:0000256" key="4">
    <source>
        <dbReference type="ARBA" id="ARBA00022840"/>
    </source>
</evidence>
<evidence type="ECO:0000313" key="7">
    <source>
        <dbReference type="EMBL" id="GAA1834084.1"/>
    </source>
</evidence>
<accession>A0ABN2MPZ5</accession>
<dbReference type="InterPro" id="IPR027417">
    <property type="entry name" value="P-loop_NTPase"/>
</dbReference>
<evidence type="ECO:0000256" key="5">
    <source>
        <dbReference type="PROSITE-ProRule" id="PRU00560"/>
    </source>
</evidence>